<feature type="transmembrane region" description="Helical" evidence="6">
    <location>
        <begin position="197"/>
        <end position="215"/>
    </location>
</feature>
<protein>
    <submittedName>
        <fullName evidence="8">MFS transporter</fullName>
    </submittedName>
</protein>
<dbReference type="RefSeq" id="WP_101522454.1">
    <property type="nucleotide sequence ID" value="NZ_PKLZ01000013.1"/>
</dbReference>
<dbReference type="SUPFAM" id="SSF103473">
    <property type="entry name" value="MFS general substrate transporter"/>
    <property type="match status" value="1"/>
</dbReference>
<evidence type="ECO:0000313" key="8">
    <source>
        <dbReference type="EMBL" id="PLW81448.1"/>
    </source>
</evidence>
<name>A0A2N5XZ74_9GAMM</name>
<organism evidence="8 9">
    <name type="scientific">Kineobactrum sediminis</name>
    <dbReference type="NCBI Taxonomy" id="1905677"/>
    <lineage>
        <taxon>Bacteria</taxon>
        <taxon>Pseudomonadati</taxon>
        <taxon>Pseudomonadota</taxon>
        <taxon>Gammaproteobacteria</taxon>
        <taxon>Cellvibrionales</taxon>
        <taxon>Halieaceae</taxon>
        <taxon>Kineobactrum</taxon>
    </lineage>
</organism>
<dbReference type="InterPro" id="IPR024671">
    <property type="entry name" value="Atg22-like"/>
</dbReference>
<feature type="transmembrane region" description="Helical" evidence="6">
    <location>
        <begin position="254"/>
        <end position="277"/>
    </location>
</feature>
<comment type="subcellular location">
    <subcellularLocation>
        <location evidence="1">Endomembrane system</location>
        <topology evidence="1">Multi-pass membrane protein</topology>
    </subcellularLocation>
</comment>
<dbReference type="Pfam" id="PF11700">
    <property type="entry name" value="ATG22"/>
    <property type="match status" value="1"/>
</dbReference>
<feature type="transmembrane region" description="Helical" evidence="6">
    <location>
        <begin position="289"/>
        <end position="307"/>
    </location>
</feature>
<keyword evidence="3 6" id="KW-0812">Transmembrane</keyword>
<reference evidence="9" key="1">
    <citation type="submission" date="2017-11" db="EMBL/GenBank/DDBJ databases">
        <title>The draft genome sequence of Chromatocurvus sp. F02.</title>
        <authorList>
            <person name="Du Z.-J."/>
            <person name="Chang Y.-Q."/>
        </authorList>
    </citation>
    <scope>NUCLEOTIDE SEQUENCE [LARGE SCALE GENOMIC DNA]</scope>
    <source>
        <strain evidence="9">F02</strain>
    </source>
</reference>
<proteinExistence type="predicted"/>
<dbReference type="PANTHER" id="PTHR23519:SF1">
    <property type="entry name" value="AUTOPHAGY-RELATED PROTEIN 22"/>
    <property type="match status" value="1"/>
</dbReference>
<accession>A0A2N5XZ74</accession>
<feature type="transmembrane region" description="Helical" evidence="6">
    <location>
        <begin position="158"/>
        <end position="177"/>
    </location>
</feature>
<dbReference type="GO" id="GO:0012505">
    <property type="term" value="C:endomembrane system"/>
    <property type="evidence" value="ECO:0007669"/>
    <property type="project" value="UniProtKB-SubCell"/>
</dbReference>
<feature type="transmembrane region" description="Helical" evidence="6">
    <location>
        <begin position="316"/>
        <end position="334"/>
    </location>
</feature>
<feature type="transmembrane region" description="Helical" evidence="6">
    <location>
        <begin position="59"/>
        <end position="79"/>
    </location>
</feature>
<keyword evidence="2" id="KW-0813">Transport</keyword>
<dbReference type="PROSITE" id="PS50850">
    <property type="entry name" value="MFS"/>
    <property type="match status" value="1"/>
</dbReference>
<dbReference type="EMBL" id="PKLZ01000013">
    <property type="protein sequence ID" value="PLW81448.1"/>
    <property type="molecule type" value="Genomic_DNA"/>
</dbReference>
<keyword evidence="5 6" id="KW-0472">Membrane</keyword>
<keyword evidence="4 6" id="KW-1133">Transmembrane helix</keyword>
<feature type="transmembrane region" description="Helical" evidence="6">
    <location>
        <begin position="24"/>
        <end position="44"/>
    </location>
</feature>
<evidence type="ECO:0000259" key="7">
    <source>
        <dbReference type="PROSITE" id="PS50850"/>
    </source>
</evidence>
<evidence type="ECO:0000256" key="5">
    <source>
        <dbReference type="ARBA" id="ARBA00023136"/>
    </source>
</evidence>
<dbReference type="Gene3D" id="1.20.1250.20">
    <property type="entry name" value="MFS general substrate transporter like domains"/>
    <property type="match status" value="1"/>
</dbReference>
<dbReference type="InterPro" id="IPR036259">
    <property type="entry name" value="MFS_trans_sf"/>
</dbReference>
<keyword evidence="9" id="KW-1185">Reference proteome</keyword>
<dbReference type="PANTHER" id="PTHR23519">
    <property type="entry name" value="AUTOPHAGY-RELATED PROTEIN 22"/>
    <property type="match status" value="1"/>
</dbReference>
<dbReference type="GO" id="GO:0022857">
    <property type="term" value="F:transmembrane transporter activity"/>
    <property type="evidence" value="ECO:0007669"/>
    <property type="project" value="InterPro"/>
</dbReference>
<dbReference type="InterPro" id="IPR050495">
    <property type="entry name" value="ATG22/LtaA_families"/>
</dbReference>
<dbReference type="AlphaFoldDB" id="A0A2N5XZ74"/>
<evidence type="ECO:0000256" key="3">
    <source>
        <dbReference type="ARBA" id="ARBA00022692"/>
    </source>
</evidence>
<feature type="transmembrane region" description="Helical" evidence="6">
    <location>
        <begin position="374"/>
        <end position="399"/>
    </location>
</feature>
<evidence type="ECO:0000256" key="2">
    <source>
        <dbReference type="ARBA" id="ARBA00022448"/>
    </source>
</evidence>
<dbReference type="InterPro" id="IPR020846">
    <property type="entry name" value="MFS_dom"/>
</dbReference>
<dbReference type="Proteomes" id="UP000234845">
    <property type="component" value="Unassembled WGS sequence"/>
</dbReference>
<evidence type="ECO:0000313" key="9">
    <source>
        <dbReference type="Proteomes" id="UP000234845"/>
    </source>
</evidence>
<evidence type="ECO:0000256" key="4">
    <source>
        <dbReference type="ARBA" id="ARBA00022989"/>
    </source>
</evidence>
<feature type="transmembrane region" description="Helical" evidence="6">
    <location>
        <begin position="405"/>
        <end position="424"/>
    </location>
</feature>
<feature type="domain" description="Major facilitator superfamily (MFS) profile" evidence="7">
    <location>
        <begin position="249"/>
        <end position="436"/>
    </location>
</feature>
<dbReference type="OrthoDB" id="9768783at2"/>
<sequence length="436" mass="47662">MTSDPQTGITPQPVKPIALWSWALYDWANSAFFTIILTFVFARYFSQGVIDDEVAGTEYWGNIVGVAGIVVAILAPVLGSIADKSGRRKPWLIVFTLLCVIACAMLWFVRPDISDFWWAAFWVGMAILGAEFAFIFYNSMLPELTTSENIGRWSGWGWGLGYVGGVVSLVIALFGFVEADPALWGFDREEAEHVRATFVLVAVWYLLFALPIFFFTPDRPKSGLTAWRSTREGLGQLKESLVNVRKYRHIVRFLIARLLYTDGLATIFTFGGVYAAGTFNMSTTEVLEFGIALNVTAGLGALAFSWVDDAIGGRNTVLLALTGLTSSCAAILLVQDITWFWTFGMLLGIFVGPLQSASRSYLGRAAPEHLRAQMFGLFAFSGKATAFAGPLLVGAVTAATGSQRWGMSTILLFLLAGFLLMLTVPQIKGNEAHSPD</sequence>
<evidence type="ECO:0000256" key="1">
    <source>
        <dbReference type="ARBA" id="ARBA00004127"/>
    </source>
</evidence>
<gene>
    <name evidence="8" type="ORF">CWI75_15600</name>
</gene>
<evidence type="ECO:0000256" key="6">
    <source>
        <dbReference type="SAM" id="Phobius"/>
    </source>
</evidence>
<feature type="transmembrane region" description="Helical" evidence="6">
    <location>
        <begin position="91"/>
        <end position="110"/>
    </location>
</feature>
<feature type="transmembrane region" description="Helical" evidence="6">
    <location>
        <begin position="116"/>
        <end position="137"/>
    </location>
</feature>
<feature type="transmembrane region" description="Helical" evidence="6">
    <location>
        <begin position="340"/>
        <end position="362"/>
    </location>
</feature>
<comment type="caution">
    <text evidence="8">The sequence shown here is derived from an EMBL/GenBank/DDBJ whole genome shotgun (WGS) entry which is preliminary data.</text>
</comment>